<dbReference type="EMBL" id="JARKNE010000008">
    <property type="protein sequence ID" value="KAK5811143.1"/>
    <property type="molecule type" value="Genomic_DNA"/>
</dbReference>
<comment type="caution">
    <text evidence="1">The sequence shown here is derived from an EMBL/GenBank/DDBJ whole genome shotgun (WGS) entry which is preliminary data.</text>
</comment>
<sequence length="119" mass="13892">MERGFVGLSLDDEEEEVVQVQRESDLVSAEEDFCLMGAKSSSNEELVGREAFFEKEEESFSFIQGLIHIGLKLMSKRVFRFKRWWVKEENCADEVRRLWQSGRGNILEKLKVLQSGLMR</sequence>
<reference evidence="1 2" key="1">
    <citation type="submission" date="2023-03" db="EMBL/GenBank/DDBJ databases">
        <title>WGS of Gossypium arboreum.</title>
        <authorList>
            <person name="Yu D."/>
        </authorList>
    </citation>
    <scope>NUCLEOTIDE SEQUENCE [LARGE SCALE GENOMIC DNA]</scope>
    <source>
        <tissue evidence="1">Leaf</tissue>
    </source>
</reference>
<evidence type="ECO:0000313" key="2">
    <source>
        <dbReference type="Proteomes" id="UP001358586"/>
    </source>
</evidence>
<protein>
    <submittedName>
        <fullName evidence="1">Uncharacterized protein</fullName>
    </submittedName>
</protein>
<name>A0ABR0NY32_GOSAR</name>
<evidence type="ECO:0000313" key="1">
    <source>
        <dbReference type="EMBL" id="KAK5811143.1"/>
    </source>
</evidence>
<dbReference type="Proteomes" id="UP001358586">
    <property type="component" value="Chromosome 8"/>
</dbReference>
<organism evidence="1 2">
    <name type="scientific">Gossypium arboreum</name>
    <name type="common">Tree cotton</name>
    <name type="synonym">Gossypium nanking</name>
    <dbReference type="NCBI Taxonomy" id="29729"/>
    <lineage>
        <taxon>Eukaryota</taxon>
        <taxon>Viridiplantae</taxon>
        <taxon>Streptophyta</taxon>
        <taxon>Embryophyta</taxon>
        <taxon>Tracheophyta</taxon>
        <taxon>Spermatophyta</taxon>
        <taxon>Magnoliopsida</taxon>
        <taxon>eudicotyledons</taxon>
        <taxon>Gunneridae</taxon>
        <taxon>Pentapetalae</taxon>
        <taxon>rosids</taxon>
        <taxon>malvids</taxon>
        <taxon>Malvales</taxon>
        <taxon>Malvaceae</taxon>
        <taxon>Malvoideae</taxon>
        <taxon>Gossypium</taxon>
    </lineage>
</organism>
<gene>
    <name evidence="1" type="ORF">PVK06_026465</name>
</gene>
<accession>A0ABR0NY32</accession>
<proteinExistence type="predicted"/>
<keyword evidence="2" id="KW-1185">Reference proteome</keyword>